<dbReference type="PROSITE" id="PS50005">
    <property type="entry name" value="TPR"/>
    <property type="match status" value="1"/>
</dbReference>
<keyword evidence="3" id="KW-1185">Reference proteome</keyword>
<dbReference type="Proteomes" id="UP001386955">
    <property type="component" value="Unassembled WGS sequence"/>
</dbReference>
<proteinExistence type="predicted"/>
<dbReference type="Pfam" id="PF14559">
    <property type="entry name" value="TPR_19"/>
    <property type="match status" value="1"/>
</dbReference>
<dbReference type="SMART" id="SM00028">
    <property type="entry name" value="TPR"/>
    <property type="match status" value="3"/>
</dbReference>
<feature type="repeat" description="TPR" evidence="1">
    <location>
        <begin position="279"/>
        <end position="312"/>
    </location>
</feature>
<evidence type="ECO:0008006" key="4">
    <source>
        <dbReference type="Google" id="ProtNLM"/>
    </source>
</evidence>
<evidence type="ECO:0000313" key="2">
    <source>
        <dbReference type="EMBL" id="KAK7410849.1"/>
    </source>
</evidence>
<dbReference type="EMBL" id="JAYMYS010000001">
    <property type="protein sequence ID" value="KAK7410849.1"/>
    <property type="molecule type" value="Genomic_DNA"/>
</dbReference>
<dbReference type="PANTHER" id="PTHR36350:SF3">
    <property type="entry name" value="TRANSMEMBRANE PROTEIN"/>
    <property type="match status" value="1"/>
</dbReference>
<sequence>MSEKEEKRIKENRVPLVPNADDYCEYFTGMASTSTTAFSIYSQSQSKFLNLFGHPLFHTHYTRTSISFRPSIVRATLFSTFTCSLTPSTPSSNFPMGRALSKFLSEKVAFFLIGSFLLSGCFSKRLAFAEATPSVASGAVLEEKVKPAEDKSEEEVEEMWERVLENDPKNVDALKVVLYGKIRRGKSKEAVKFVEDLIAAEPNEVEWRLLLALCYETMGRLSKAKRLYKEILKKRPLLVRALHGLAMAMHKNHEGPAIFEMLTNAQELASREYKVTEERNIRILIAQMHVVQGNLEEALKRFQELIDQNPRDFRPYICQGIIYSLLGKSEEAAQQFETYQTLVPEEFPQRGFLDDVAIAAKETSRKQFQKEFTDQFSYRK</sequence>
<dbReference type="InterPro" id="IPR011990">
    <property type="entry name" value="TPR-like_helical_dom_sf"/>
</dbReference>
<dbReference type="PANTHER" id="PTHR36350">
    <property type="entry name" value="TRANSMEMBRANE PROTEIN"/>
    <property type="match status" value="1"/>
</dbReference>
<dbReference type="Pfam" id="PF13432">
    <property type="entry name" value="TPR_16"/>
    <property type="match status" value="1"/>
</dbReference>
<dbReference type="Gene3D" id="1.25.40.10">
    <property type="entry name" value="Tetratricopeptide repeat domain"/>
    <property type="match status" value="1"/>
</dbReference>
<organism evidence="2 3">
    <name type="scientific">Psophocarpus tetragonolobus</name>
    <name type="common">Winged bean</name>
    <name type="synonym">Dolichos tetragonolobus</name>
    <dbReference type="NCBI Taxonomy" id="3891"/>
    <lineage>
        <taxon>Eukaryota</taxon>
        <taxon>Viridiplantae</taxon>
        <taxon>Streptophyta</taxon>
        <taxon>Embryophyta</taxon>
        <taxon>Tracheophyta</taxon>
        <taxon>Spermatophyta</taxon>
        <taxon>Magnoliopsida</taxon>
        <taxon>eudicotyledons</taxon>
        <taxon>Gunneridae</taxon>
        <taxon>Pentapetalae</taxon>
        <taxon>rosids</taxon>
        <taxon>fabids</taxon>
        <taxon>Fabales</taxon>
        <taxon>Fabaceae</taxon>
        <taxon>Papilionoideae</taxon>
        <taxon>50 kb inversion clade</taxon>
        <taxon>NPAAA clade</taxon>
        <taxon>indigoferoid/millettioid clade</taxon>
        <taxon>Phaseoleae</taxon>
        <taxon>Psophocarpus</taxon>
    </lineage>
</organism>
<protein>
    <recommendedName>
        <fullName evidence="4">Protein SLOW GREEN 1, chloroplastic</fullName>
    </recommendedName>
</protein>
<evidence type="ECO:0000313" key="3">
    <source>
        <dbReference type="Proteomes" id="UP001386955"/>
    </source>
</evidence>
<accession>A0AAN9XVT1</accession>
<keyword evidence="1" id="KW-0802">TPR repeat</keyword>
<comment type="caution">
    <text evidence="2">The sequence shown here is derived from an EMBL/GenBank/DDBJ whole genome shotgun (WGS) entry which is preliminary data.</text>
</comment>
<dbReference type="InterPro" id="IPR019734">
    <property type="entry name" value="TPR_rpt"/>
</dbReference>
<reference evidence="2 3" key="1">
    <citation type="submission" date="2024-01" db="EMBL/GenBank/DDBJ databases">
        <title>The genomes of 5 underutilized Papilionoideae crops provide insights into root nodulation and disease resistanc.</title>
        <authorList>
            <person name="Jiang F."/>
        </authorList>
    </citation>
    <scope>NUCLEOTIDE SEQUENCE [LARGE SCALE GENOMIC DNA]</scope>
    <source>
        <strain evidence="2">DUOXIRENSHENG_FW03</strain>
        <tissue evidence="2">Leaves</tissue>
    </source>
</reference>
<name>A0AAN9XVT1_PSOTE</name>
<dbReference type="SUPFAM" id="SSF48452">
    <property type="entry name" value="TPR-like"/>
    <property type="match status" value="1"/>
</dbReference>
<gene>
    <name evidence="2" type="ORF">VNO78_02000</name>
</gene>
<dbReference type="AlphaFoldDB" id="A0AAN9XVT1"/>
<evidence type="ECO:0000256" key="1">
    <source>
        <dbReference type="PROSITE-ProRule" id="PRU00339"/>
    </source>
</evidence>